<feature type="domain" description="LTD" evidence="2">
    <location>
        <begin position="579"/>
        <end position="704"/>
    </location>
</feature>
<dbReference type="SUPFAM" id="SSF74853">
    <property type="entry name" value="Lamin A/C globular tail domain"/>
    <property type="match status" value="1"/>
</dbReference>
<dbReference type="InterPro" id="IPR036415">
    <property type="entry name" value="Lamin_tail_dom_sf"/>
</dbReference>
<keyword evidence="4" id="KW-1185">Reference proteome</keyword>
<protein>
    <submittedName>
        <fullName evidence="3">CotH kinase family protein</fullName>
    </submittedName>
</protein>
<feature type="signal peptide" evidence="1">
    <location>
        <begin position="1"/>
        <end position="24"/>
    </location>
</feature>
<gene>
    <name evidence="3" type="ORF">NM125_04390</name>
</gene>
<dbReference type="InterPro" id="IPR059177">
    <property type="entry name" value="GH29D-like_dom"/>
</dbReference>
<dbReference type="InterPro" id="IPR001322">
    <property type="entry name" value="Lamin_tail_dom"/>
</dbReference>
<keyword evidence="1" id="KW-0732">Signal</keyword>
<evidence type="ECO:0000313" key="3">
    <source>
        <dbReference type="EMBL" id="MCP9290824.1"/>
    </source>
</evidence>
<accession>A0A9X2L273</accession>
<organism evidence="3 4">
    <name type="scientific">Gracilimonas sediminicola</name>
    <dbReference type="NCBI Taxonomy" id="2952158"/>
    <lineage>
        <taxon>Bacteria</taxon>
        <taxon>Pseudomonadati</taxon>
        <taxon>Balneolota</taxon>
        <taxon>Balneolia</taxon>
        <taxon>Balneolales</taxon>
        <taxon>Balneolaceae</taxon>
        <taxon>Gracilimonas</taxon>
    </lineage>
</organism>
<reference evidence="3" key="1">
    <citation type="submission" date="2022-06" db="EMBL/GenBank/DDBJ databases">
        <title>Gracilimonas sp. CAU 1638 isolated from sea sediment.</title>
        <authorList>
            <person name="Kim W."/>
        </authorList>
    </citation>
    <scope>NUCLEOTIDE SEQUENCE</scope>
    <source>
        <strain evidence="3">CAU 1638</strain>
    </source>
</reference>
<feature type="chain" id="PRO_5040742178" evidence="1">
    <location>
        <begin position="25"/>
        <end position="852"/>
    </location>
</feature>
<dbReference type="InterPro" id="IPR013378">
    <property type="entry name" value="InlB-like_B-rpt"/>
</dbReference>
<evidence type="ECO:0000256" key="1">
    <source>
        <dbReference type="SAM" id="SignalP"/>
    </source>
</evidence>
<dbReference type="Pfam" id="PF13290">
    <property type="entry name" value="CHB_HEX_C_1"/>
    <property type="match status" value="1"/>
</dbReference>
<dbReference type="AlphaFoldDB" id="A0A9X2L273"/>
<dbReference type="Pfam" id="PF18998">
    <property type="entry name" value="Flg_new_2"/>
    <property type="match status" value="1"/>
</dbReference>
<comment type="caution">
    <text evidence="3">The sequence shown here is derived from an EMBL/GenBank/DDBJ whole genome shotgun (WGS) entry which is preliminary data.</text>
</comment>
<dbReference type="Gene3D" id="2.60.40.1260">
    <property type="entry name" value="Lamin Tail domain"/>
    <property type="match status" value="1"/>
</dbReference>
<dbReference type="Gene3D" id="2.60.40.4070">
    <property type="match status" value="1"/>
</dbReference>
<evidence type="ECO:0000259" key="2">
    <source>
        <dbReference type="PROSITE" id="PS51841"/>
    </source>
</evidence>
<dbReference type="InterPro" id="IPR044060">
    <property type="entry name" value="Bacterial_rp_domain"/>
</dbReference>
<evidence type="ECO:0000313" key="4">
    <source>
        <dbReference type="Proteomes" id="UP001139125"/>
    </source>
</evidence>
<dbReference type="InterPro" id="IPR014867">
    <property type="entry name" value="Spore_coat_CotH_CotH2/3/7"/>
</dbReference>
<keyword evidence="3" id="KW-0418">Kinase</keyword>
<name>A0A9X2L273_9BACT</name>
<dbReference type="Pfam" id="PF18962">
    <property type="entry name" value="Por_Secre_tail"/>
    <property type="match status" value="1"/>
</dbReference>
<dbReference type="GO" id="GO:0016301">
    <property type="term" value="F:kinase activity"/>
    <property type="evidence" value="ECO:0007669"/>
    <property type="project" value="UniProtKB-KW"/>
</dbReference>
<dbReference type="InterPro" id="IPR026444">
    <property type="entry name" value="Secre_tail"/>
</dbReference>
<dbReference type="Proteomes" id="UP001139125">
    <property type="component" value="Unassembled WGS sequence"/>
</dbReference>
<dbReference type="PROSITE" id="PS51841">
    <property type="entry name" value="LTD"/>
    <property type="match status" value="1"/>
</dbReference>
<dbReference type="NCBIfam" id="TIGR02543">
    <property type="entry name" value="List_Bact_rpt"/>
    <property type="match status" value="1"/>
</dbReference>
<dbReference type="RefSeq" id="WP_255133248.1">
    <property type="nucleotide sequence ID" value="NZ_JANDBC010000001.1"/>
</dbReference>
<keyword evidence="3" id="KW-0808">Transferase</keyword>
<dbReference type="Pfam" id="PF00932">
    <property type="entry name" value="LTD"/>
    <property type="match status" value="1"/>
</dbReference>
<dbReference type="NCBIfam" id="TIGR04183">
    <property type="entry name" value="Por_Secre_tail"/>
    <property type="match status" value="1"/>
</dbReference>
<proteinExistence type="predicted"/>
<sequence length="852" mass="96537">MYRAYFLKSVAFLIIICSVVKVQAQNEIHITDSGFYSDSVIVQIEGVSDSSSIFYTLDGAFPDSASALFQDSLSITQNSVLRVMILSDDRADTSFFFRSYFIDEPTELPILSVTTNPAGFFSDSAGIYVEGTNGIPGYCRSTPKNWNQDWERPVHLAFFEKDHTPGFSVNAGVKIGGGCTRLYDQKSLDIYFREEYGPKKLNYPLFEDKPFTEFDRLALRSGGQDWYRAMIRNASIQAMMKDRMDLGYQAFKPVVVFLNGEYWGIHILREKQNEDFIESNYGYDEDELDILTGNANVKEGSDTHYQAMIDFMKNNDLSVQENYEWVSRQMHIDQYIDYVLTEIYMANGDWPANNIRFWRPQVPGGKWRWIMYDMDMTMNSHTFGQDDTNSLELVATTNNIYYANPGWSTFLFRSLLTNERFRNTFIQRYSIHIQASFSPGRLLGVIDSTAALIESEIPRHMDRWEKSFRLGSGMNWEKHLERMKVFVRSRQTKARTHLQNFFEVSGVTKLEVSSSPAEGGAVTVETVRSDTTDWVLIYKSIPTTIKAIPAPGYTFVGWSGEASGTNTEADITIESEESLTAVFKRNDLSDDTPVVINEINYNSAEDFDPEDWIEFYNNTDSNIDLGGWYFSDSDDEHIYTFADGTIVESGGFLVLTRDSAMFTSLFPEVNNYVGDLDFGFAGSGELVRLFNNTGEIVDQVTYSDDPPWPAEADGEGATLSLTHPKLDNSQAENWAASVGHGTPGAENSGVLVGIEKEEDEEIAKGFELYQNYPNPFNPTTTISYRLDKPDRVKLAVYDIMGREVAVLENGMKPQGTHSFRWDASSGKFSSGVYLYKLDTGNQTLFRKLTLIK</sequence>
<dbReference type="Pfam" id="PF08757">
    <property type="entry name" value="CotH"/>
    <property type="match status" value="1"/>
</dbReference>
<dbReference type="EMBL" id="JANDBC010000001">
    <property type="protein sequence ID" value="MCP9290824.1"/>
    <property type="molecule type" value="Genomic_DNA"/>
</dbReference>